<evidence type="ECO:0008006" key="10">
    <source>
        <dbReference type="Google" id="ProtNLM"/>
    </source>
</evidence>
<dbReference type="FunFam" id="1.10.10.10:FF:000116">
    <property type="entry name" value="DNA-directed RNA polymerase III subunit RPC6"/>
    <property type="match status" value="1"/>
</dbReference>
<evidence type="ECO:0000256" key="5">
    <source>
        <dbReference type="ARBA" id="ARBA00023242"/>
    </source>
</evidence>
<feature type="region of interest" description="Disordered" evidence="7">
    <location>
        <begin position="1"/>
        <end position="26"/>
    </location>
</feature>
<dbReference type="GO" id="GO:0006383">
    <property type="term" value="P:transcription by RNA polymerase III"/>
    <property type="evidence" value="ECO:0007669"/>
    <property type="project" value="InterPro"/>
</dbReference>
<dbReference type="OrthoDB" id="613763at2759"/>
<evidence type="ECO:0000256" key="3">
    <source>
        <dbReference type="ARBA" id="ARBA00022478"/>
    </source>
</evidence>
<keyword evidence="3" id="KW-0240">DNA-directed RNA polymerase</keyword>
<comment type="subcellular location">
    <subcellularLocation>
        <location evidence="1">Nucleus</location>
    </subcellularLocation>
</comment>
<comment type="function">
    <text evidence="6">DNA-dependent RNA polymerase catalyzes the transcription of DNA into RNA using the four ribonucleoside triphosphates as substrates. Specific peripheric component of RNA polymerase III which synthesizes small RNAs, such as 5S rRNA and tRNAs.</text>
</comment>
<dbReference type="AlphaFoldDB" id="A0A8J2JZR7"/>
<dbReference type="GO" id="GO:0005654">
    <property type="term" value="C:nucleoplasm"/>
    <property type="evidence" value="ECO:0007669"/>
    <property type="project" value="UniProtKB-ARBA"/>
</dbReference>
<evidence type="ECO:0000313" key="9">
    <source>
        <dbReference type="Proteomes" id="UP000708208"/>
    </source>
</evidence>
<comment type="caution">
    <text evidence="8">The sequence shown here is derived from an EMBL/GenBank/DDBJ whole genome shotgun (WGS) entry which is preliminary data.</text>
</comment>
<dbReference type="EMBL" id="CAJVCH010187685">
    <property type="protein sequence ID" value="CAG7730005.1"/>
    <property type="molecule type" value="Genomic_DNA"/>
</dbReference>
<evidence type="ECO:0000256" key="4">
    <source>
        <dbReference type="ARBA" id="ARBA00023163"/>
    </source>
</evidence>
<comment type="similarity">
    <text evidence="2">Belongs to the eukaryotic RPC34/RPC39 RNA polymerase subunit family.</text>
</comment>
<dbReference type="Proteomes" id="UP000708208">
    <property type="component" value="Unassembled WGS sequence"/>
</dbReference>
<protein>
    <recommendedName>
        <fullName evidence="10">DNA-directed RNA polymerase III subunit RPC6</fullName>
    </recommendedName>
</protein>
<dbReference type="PANTHER" id="PTHR12780">
    <property type="entry name" value="RNA POLYMERASE III DNA DIRECTED , 39KD SUBUNIT-RELATED"/>
    <property type="match status" value="1"/>
</dbReference>
<dbReference type="InterPro" id="IPR016049">
    <property type="entry name" value="RNA_pol_Rpc34-like"/>
</dbReference>
<sequence length="369" mass="41765">MSTDSSIPSTSGPSSKAATPEDKKEKLSKFERRIIELAETFPKGIPDKIIQSDMPEVQGAERAAAINNLIEMGILDLYKQGNELLYKIKIKGTETSHLKNADKEERVVYEIIKEAANKGIWIKDIRFKSNLNQTQLNKILKILEGKRLIKPVKSVAANKKKVYMLFELEPDRSVTGGAWYSDQDFESEFVSILNQQCLRYLREKLDQSENLVEKIGPRAARYHALTKIEDVCNFISNLRISKVELTKDDIECILETLIYDAKIERIVKGDSVFYVAVNSFLDTPGLARTPCGICPVFKECTPNGLVNPKSYIFSLLIHPSKKARTLKPHFKLKYTETLPSRPLLCPAIMSRAYRVAQNGCTLSSLKKFQ</sequence>
<evidence type="ECO:0000256" key="6">
    <source>
        <dbReference type="ARBA" id="ARBA00055148"/>
    </source>
</evidence>
<keyword evidence="9" id="KW-1185">Reference proteome</keyword>
<dbReference type="GO" id="GO:0005737">
    <property type="term" value="C:cytoplasm"/>
    <property type="evidence" value="ECO:0007669"/>
    <property type="project" value="UniProtKB-ARBA"/>
</dbReference>
<feature type="compositionally biased region" description="Low complexity" evidence="7">
    <location>
        <begin position="1"/>
        <end position="15"/>
    </location>
</feature>
<keyword evidence="4" id="KW-0804">Transcription</keyword>
<accession>A0A8J2JZR7</accession>
<keyword evidence="5" id="KW-0539">Nucleus</keyword>
<gene>
    <name evidence="8" type="ORF">AFUS01_LOCUS18683</name>
</gene>
<proteinExistence type="inferred from homology"/>
<evidence type="ECO:0000313" key="8">
    <source>
        <dbReference type="EMBL" id="CAG7730005.1"/>
    </source>
</evidence>
<dbReference type="FunFam" id="1.10.10.10:FF:000237">
    <property type="entry name" value="DNA-directed RNA polymerase III subunit RPC6"/>
    <property type="match status" value="1"/>
</dbReference>
<dbReference type="Pfam" id="PF05158">
    <property type="entry name" value="RNA_pol_Rpc34"/>
    <property type="match status" value="1"/>
</dbReference>
<dbReference type="GO" id="GO:0005666">
    <property type="term" value="C:RNA polymerase III complex"/>
    <property type="evidence" value="ECO:0007669"/>
    <property type="project" value="InterPro"/>
</dbReference>
<evidence type="ECO:0000256" key="1">
    <source>
        <dbReference type="ARBA" id="ARBA00004123"/>
    </source>
</evidence>
<reference evidence="8" key="1">
    <citation type="submission" date="2021-06" db="EMBL/GenBank/DDBJ databases">
        <authorList>
            <person name="Hodson N. C."/>
            <person name="Mongue J. A."/>
            <person name="Jaron S. K."/>
        </authorList>
    </citation>
    <scope>NUCLEOTIDE SEQUENCE</scope>
</reference>
<dbReference type="InterPro" id="IPR007832">
    <property type="entry name" value="RNA_pol_Rpc34"/>
</dbReference>
<evidence type="ECO:0000256" key="7">
    <source>
        <dbReference type="SAM" id="MobiDB-lite"/>
    </source>
</evidence>
<evidence type="ECO:0000256" key="2">
    <source>
        <dbReference type="ARBA" id="ARBA00011038"/>
    </source>
</evidence>
<organism evidence="8 9">
    <name type="scientific">Allacma fusca</name>
    <dbReference type="NCBI Taxonomy" id="39272"/>
    <lineage>
        <taxon>Eukaryota</taxon>
        <taxon>Metazoa</taxon>
        <taxon>Ecdysozoa</taxon>
        <taxon>Arthropoda</taxon>
        <taxon>Hexapoda</taxon>
        <taxon>Collembola</taxon>
        <taxon>Symphypleona</taxon>
        <taxon>Sminthuridae</taxon>
        <taxon>Allacma</taxon>
    </lineage>
</organism>
<name>A0A8J2JZR7_9HEXA</name>